<dbReference type="EMBL" id="CM042887">
    <property type="protein sequence ID" value="KAI4329849.1"/>
    <property type="molecule type" value="Genomic_DNA"/>
</dbReference>
<dbReference type="Proteomes" id="UP001057402">
    <property type="component" value="Chromosome 8"/>
</dbReference>
<gene>
    <name evidence="1" type="ORF">MLD38_028189</name>
</gene>
<accession>A0ACB9N0B2</accession>
<proteinExistence type="predicted"/>
<comment type="caution">
    <text evidence="1">The sequence shown here is derived from an EMBL/GenBank/DDBJ whole genome shotgun (WGS) entry which is preliminary data.</text>
</comment>
<reference evidence="2" key="1">
    <citation type="journal article" date="2023" name="Front. Plant Sci.">
        <title>Chromosomal-level genome assembly of Melastoma candidum provides insights into trichome evolution.</title>
        <authorList>
            <person name="Zhong Y."/>
            <person name="Wu W."/>
            <person name="Sun C."/>
            <person name="Zou P."/>
            <person name="Liu Y."/>
            <person name="Dai S."/>
            <person name="Zhou R."/>
        </authorList>
    </citation>
    <scope>NUCLEOTIDE SEQUENCE [LARGE SCALE GENOMIC DNA]</scope>
</reference>
<sequence>MCDGTSSSSFGSRLEDSVRKTVSDNPVVVYSKTWCSYSSEVKALFKRIGVEPTVVELDELGPQGPQIQKVLERLTGQHTVPNVFIGGKHIGGCTDTVKLYRQGELEPLLAEANGTPQVSSLLKLQLQEKPQTKSPSMAKIQSEVLSPFRSVRIFFYLSLMASGALGTATRYNITPPHPSRSLWISPSPLPSAVLRRSHPPRDAVSGHSPSSSHSPLQRSEMNGLQSRKGCSNEKPFPGCLGGMVSLFDLSAAGPGRKLLTDKPHFGGSTLSRIYQDDGMMPETPDEAEIEDKMIISESRRSSPRRSPNCTPMKMLIAQEMSKETRSEDGPPNVVAKLMGLDALPSRQPSPDHTRSKSKGYAQSCEKSASTWMEERTYSEIQIRNNDCRLQKQNICKDVHEVQKTSRGPNSVKGMSVPRGRTNETTRDDKMDFVRKKFLEAKCLATSEKLHKSKEFQDAVDVLSSNRDVFLKLLQEPNTKLSKNLNELQSFCGPSGPKRITVLRPSKVAANKRFYSTTSRNEEPARGQEVLTQEAACTRSFPANFSPTYIRQNHDHCPSHQPTRIVVLKPSFRQPDDLIPGASPPVVSGPLIQRDFIHVDEDTDARTSREIAREVTHYTRATLLHQRRDESLLSPAMPNDYGGNCGSPFMKLDDIQAEDFSDPEVTSPASGRSWDVLNSFDSPFSTSSLSRGSYSPDSSVCREAKKRLSERWAVMASNGKFQEGRHLRKSSSTLGEMLALSDSKMLSEKQEQHECKVDEPRMSASCLKTSLSGEEFAESLKCLSRSKSVPLSSTLSGDRMQLRSINPDSSQRHGKVSAKDKGTTSLKGIVSSFLSTRNKRTTRENSSTFRFAHESQLLATDSAESSAYIVDRVFQSSSLRGKNLQEDDSLSHCQDGALCKNSSITVELSLNGSAIAERSGPCVSRSLVVGSGANQDQPSPISVLDPTFEDDSSITAVSSGKELPASSLRYNLIDKSPPIGSISRTLSGDYFRKFEPPCAPKPSLIYSFAKEEEQDLPSYIRRLLSTIVISPQDDPTLTYTSRWHSPNSPLEPSLRNKCTEEEDNEDDQPLHEARKRLKRSNRKLVFDFVNAALLRNVGLGSGGLYFTSSLRGKVDDHSIKEGPSIMGDWIWGQIKDWFSSEFNCSGGYDEDGEIMIVDTVIRDEVVGKGWFECFSLEVEYLGREIGGVVLQELVYEALVDLTGKRDNEAGSN</sequence>
<evidence type="ECO:0000313" key="1">
    <source>
        <dbReference type="EMBL" id="KAI4329849.1"/>
    </source>
</evidence>
<keyword evidence="2" id="KW-1185">Reference proteome</keyword>
<evidence type="ECO:0000313" key="2">
    <source>
        <dbReference type="Proteomes" id="UP001057402"/>
    </source>
</evidence>
<organism evidence="1 2">
    <name type="scientific">Melastoma candidum</name>
    <dbReference type="NCBI Taxonomy" id="119954"/>
    <lineage>
        <taxon>Eukaryota</taxon>
        <taxon>Viridiplantae</taxon>
        <taxon>Streptophyta</taxon>
        <taxon>Embryophyta</taxon>
        <taxon>Tracheophyta</taxon>
        <taxon>Spermatophyta</taxon>
        <taxon>Magnoliopsida</taxon>
        <taxon>eudicotyledons</taxon>
        <taxon>Gunneridae</taxon>
        <taxon>Pentapetalae</taxon>
        <taxon>rosids</taxon>
        <taxon>malvids</taxon>
        <taxon>Myrtales</taxon>
        <taxon>Melastomataceae</taxon>
        <taxon>Melastomatoideae</taxon>
        <taxon>Melastomateae</taxon>
        <taxon>Melastoma</taxon>
    </lineage>
</organism>
<protein>
    <submittedName>
        <fullName evidence="1">Uncharacterized protein</fullName>
    </submittedName>
</protein>
<name>A0ACB9N0B2_9MYRT</name>